<proteinExistence type="predicted"/>
<accession>A0A163L3Q9</accession>
<dbReference type="EMBL" id="LWMH01000001">
    <property type="protein sequence ID" value="KZS47787.1"/>
    <property type="molecule type" value="Genomic_DNA"/>
</dbReference>
<reference evidence="2" key="1">
    <citation type="journal article" date="2016" name="Genome Announc.">
        <title>Draft genomes of two strains of Paenibacillus glucanolyticus with capability to degrade lignocellulose.</title>
        <authorList>
            <person name="Mathews S.L."/>
            <person name="Pawlak J."/>
            <person name="Grunden A.M."/>
        </authorList>
    </citation>
    <scope>NUCLEOTIDE SEQUENCE [LARGE SCALE GENOMIC DNA]</scope>
    <source>
        <strain evidence="2">SLM1</strain>
    </source>
</reference>
<protein>
    <submittedName>
        <fullName evidence="2">Glyoxalase</fullName>
    </submittedName>
</protein>
<feature type="domain" description="VOC" evidence="1">
    <location>
        <begin position="6"/>
        <end position="124"/>
    </location>
</feature>
<dbReference type="Gene3D" id="3.10.180.10">
    <property type="entry name" value="2,3-Dihydroxybiphenyl 1,2-Dioxygenase, domain 1"/>
    <property type="match status" value="1"/>
</dbReference>
<keyword evidence="3" id="KW-1185">Reference proteome</keyword>
<dbReference type="SUPFAM" id="SSF54593">
    <property type="entry name" value="Glyoxalase/Bleomycin resistance protein/Dihydroxybiphenyl dioxygenase"/>
    <property type="match status" value="1"/>
</dbReference>
<dbReference type="InterPro" id="IPR004360">
    <property type="entry name" value="Glyas_Fos-R_dOase_dom"/>
</dbReference>
<evidence type="ECO:0000313" key="3">
    <source>
        <dbReference type="Proteomes" id="UP000076796"/>
    </source>
</evidence>
<dbReference type="Pfam" id="PF00903">
    <property type="entry name" value="Glyoxalase"/>
    <property type="match status" value="1"/>
</dbReference>
<dbReference type="Proteomes" id="UP000076796">
    <property type="component" value="Unassembled WGS sequence"/>
</dbReference>
<evidence type="ECO:0000259" key="1">
    <source>
        <dbReference type="PROSITE" id="PS51819"/>
    </source>
</evidence>
<dbReference type="GeneID" id="97556740"/>
<organism evidence="2 3">
    <name type="scientific">Paenibacillus glucanolyticus</name>
    <dbReference type="NCBI Taxonomy" id="59843"/>
    <lineage>
        <taxon>Bacteria</taxon>
        <taxon>Bacillati</taxon>
        <taxon>Bacillota</taxon>
        <taxon>Bacilli</taxon>
        <taxon>Bacillales</taxon>
        <taxon>Paenibacillaceae</taxon>
        <taxon>Paenibacillus</taxon>
    </lineage>
</organism>
<comment type="caution">
    <text evidence="2">The sequence shown here is derived from an EMBL/GenBank/DDBJ whole genome shotgun (WGS) entry which is preliminary data.</text>
</comment>
<name>A0A163L3Q9_9BACL</name>
<dbReference type="InterPro" id="IPR029068">
    <property type="entry name" value="Glyas_Bleomycin-R_OHBP_Dase"/>
</dbReference>
<sequence length="127" mass="14646">MIQYVGLHHVSLAVRDLEKAKVFYSEVLKFRELRRPPFTSKGVWYAVGDQQLHLLEHPISDTLRERGIDTTDGHFSIWVKSYRETKEWLDRMGVEYTANPDSVAGFAQIFVLDPDRNIIEFGAAYGS</sequence>
<gene>
    <name evidence="2" type="ORF">AWU65_18610</name>
</gene>
<dbReference type="PANTHER" id="PTHR21366:SF22">
    <property type="entry name" value="VOC DOMAIN-CONTAINING PROTEIN"/>
    <property type="match status" value="1"/>
</dbReference>
<dbReference type="AlphaFoldDB" id="A0A163L3Q9"/>
<dbReference type="InterPro" id="IPR037523">
    <property type="entry name" value="VOC_core"/>
</dbReference>
<dbReference type="PROSITE" id="PS51819">
    <property type="entry name" value="VOC"/>
    <property type="match status" value="1"/>
</dbReference>
<evidence type="ECO:0000313" key="2">
    <source>
        <dbReference type="EMBL" id="KZS47787.1"/>
    </source>
</evidence>
<dbReference type="OrthoDB" id="9800322at2"/>
<dbReference type="RefSeq" id="WP_063479009.1">
    <property type="nucleotide sequence ID" value="NZ_CP147845.1"/>
</dbReference>
<dbReference type="InterPro" id="IPR050383">
    <property type="entry name" value="GlyoxalaseI/FosfomycinResist"/>
</dbReference>
<dbReference type="PANTHER" id="PTHR21366">
    <property type="entry name" value="GLYOXALASE FAMILY PROTEIN"/>
    <property type="match status" value="1"/>
</dbReference>
<dbReference type="STRING" id="59843.A3958_17970"/>